<dbReference type="PANTHER" id="PTHR12144:SF0">
    <property type="entry name" value="NEGATIVE ELONGATION FACTOR C_D"/>
    <property type="match status" value="1"/>
</dbReference>
<evidence type="ECO:0000256" key="4">
    <source>
        <dbReference type="ARBA" id="ARBA00023015"/>
    </source>
</evidence>
<dbReference type="InterPro" id="IPR006942">
    <property type="entry name" value="TH1"/>
</dbReference>
<dbReference type="GO" id="GO:0003746">
    <property type="term" value="F:translation elongation factor activity"/>
    <property type="evidence" value="ECO:0007669"/>
    <property type="project" value="UniProtKB-KW"/>
</dbReference>
<keyword evidence="5" id="KW-0804">Transcription</keyword>
<evidence type="ECO:0000256" key="2">
    <source>
        <dbReference type="ARBA" id="ARBA00005726"/>
    </source>
</evidence>
<comment type="subcellular location">
    <subcellularLocation>
        <location evidence="1">Nucleus</location>
    </subcellularLocation>
</comment>
<organism evidence="7 8">
    <name type="scientific">Acrasis kona</name>
    <dbReference type="NCBI Taxonomy" id="1008807"/>
    <lineage>
        <taxon>Eukaryota</taxon>
        <taxon>Discoba</taxon>
        <taxon>Heterolobosea</taxon>
        <taxon>Tetramitia</taxon>
        <taxon>Eutetramitia</taxon>
        <taxon>Acrasidae</taxon>
        <taxon>Acrasis</taxon>
    </lineage>
</organism>
<dbReference type="PANTHER" id="PTHR12144">
    <property type="entry name" value="NEGATIVE ELONGATION FACTOR D"/>
    <property type="match status" value="1"/>
</dbReference>
<proteinExistence type="inferred from homology"/>
<keyword evidence="4" id="KW-0805">Transcription regulation</keyword>
<dbReference type="GO" id="GO:0032021">
    <property type="term" value="C:NELF complex"/>
    <property type="evidence" value="ECO:0007669"/>
    <property type="project" value="TreeGrafter"/>
</dbReference>
<dbReference type="GO" id="GO:0034244">
    <property type="term" value="P:negative regulation of transcription elongation by RNA polymerase II"/>
    <property type="evidence" value="ECO:0007669"/>
    <property type="project" value="TreeGrafter"/>
</dbReference>
<reference evidence="7 8" key="1">
    <citation type="submission" date="2024-03" db="EMBL/GenBank/DDBJ databases">
        <title>The Acrasis kona genome and developmental transcriptomes reveal deep origins of eukaryotic multicellular pathways.</title>
        <authorList>
            <person name="Sheikh S."/>
            <person name="Fu C.-J."/>
            <person name="Brown M.W."/>
            <person name="Baldauf S.L."/>
        </authorList>
    </citation>
    <scope>NUCLEOTIDE SEQUENCE [LARGE SCALE GENOMIC DNA]</scope>
    <source>
        <strain evidence="7 8">ATCC MYA-3509</strain>
    </source>
</reference>
<comment type="similarity">
    <text evidence="2">Belongs to the NELF-D family.</text>
</comment>
<dbReference type="Pfam" id="PF04858">
    <property type="entry name" value="TH1"/>
    <property type="match status" value="1"/>
</dbReference>
<keyword evidence="7" id="KW-0648">Protein biosynthesis</keyword>
<keyword evidence="7" id="KW-0251">Elongation factor</keyword>
<keyword evidence="3" id="KW-0678">Repressor</keyword>
<protein>
    <submittedName>
        <fullName evidence="7">Negative elongation factor C/D</fullName>
    </submittedName>
</protein>
<dbReference type="Proteomes" id="UP001431209">
    <property type="component" value="Unassembled WGS sequence"/>
</dbReference>
<comment type="caution">
    <text evidence="7">The sequence shown here is derived from an EMBL/GenBank/DDBJ whole genome shotgun (WGS) entry which is preliminary data.</text>
</comment>
<keyword evidence="8" id="KW-1185">Reference proteome</keyword>
<keyword evidence="6" id="KW-0539">Nucleus</keyword>
<evidence type="ECO:0000313" key="8">
    <source>
        <dbReference type="Proteomes" id="UP001431209"/>
    </source>
</evidence>
<evidence type="ECO:0000256" key="5">
    <source>
        <dbReference type="ARBA" id="ARBA00023163"/>
    </source>
</evidence>
<dbReference type="EMBL" id="JAOPGA020001434">
    <property type="protein sequence ID" value="KAL0488352.1"/>
    <property type="molecule type" value="Genomic_DNA"/>
</dbReference>
<accession>A0AAW2ZGA3</accession>
<evidence type="ECO:0000313" key="7">
    <source>
        <dbReference type="EMBL" id="KAL0488352.1"/>
    </source>
</evidence>
<evidence type="ECO:0000256" key="3">
    <source>
        <dbReference type="ARBA" id="ARBA00022491"/>
    </source>
</evidence>
<name>A0AAW2ZGA3_9EUKA</name>
<sequence length="433" mass="48876">MSHGNETPTSSNSTLDECEAYFKEDDAIMNPDVSQQMRKYLKAGGKPQVVLEMLGSSYSGHPQITDLMVSWMRGIGISEEQIERTIVGYVKGIISKHFDSQKADAIFSASNDAPKWLDFMVDDAEWRTLIYQLSEQHKNCLILNFAIQKISESAHHHEIASVTSASSSFRVFHRILTDSIEKLSKLDADTLQESAQFADFKKMCCHTQHTYIYAQTVLRALKRSSPTTFYFTRLSEELESHALKEQSGSESLVRKIWFLLIEHDYHTSNGGSTTPNQCSEIINALMSMLSANATNPSDITKLYKLYSSNNPPPAEFLHHRDVFQLFIKDLYSPNVKLNTSHKPKYVFLLAYAACIHPGTREIQYEDKMQEGDEAGPNLPLHFTETQRAVQASTTTCSNKTAALSSMATVIDIRKHIKYNVVCMGVLSWITVDF</sequence>
<evidence type="ECO:0000256" key="1">
    <source>
        <dbReference type="ARBA" id="ARBA00004123"/>
    </source>
</evidence>
<dbReference type="GO" id="GO:0003723">
    <property type="term" value="F:RNA binding"/>
    <property type="evidence" value="ECO:0007669"/>
    <property type="project" value="TreeGrafter"/>
</dbReference>
<evidence type="ECO:0000256" key="6">
    <source>
        <dbReference type="ARBA" id="ARBA00023242"/>
    </source>
</evidence>
<dbReference type="AlphaFoldDB" id="A0AAW2ZGA3"/>
<gene>
    <name evidence="7" type="ORF">AKO1_008798</name>
</gene>